<evidence type="ECO:0000313" key="2">
    <source>
        <dbReference type="EMBL" id="AXV10347.1"/>
    </source>
</evidence>
<feature type="region of interest" description="Disordered" evidence="1">
    <location>
        <begin position="1"/>
        <end position="28"/>
    </location>
</feature>
<evidence type="ECO:0000256" key="1">
    <source>
        <dbReference type="SAM" id="MobiDB-lite"/>
    </source>
</evidence>
<organism evidence="2 3">
    <name type="scientific">Euzebya pacifica</name>
    <dbReference type="NCBI Taxonomy" id="1608957"/>
    <lineage>
        <taxon>Bacteria</taxon>
        <taxon>Bacillati</taxon>
        <taxon>Actinomycetota</taxon>
        <taxon>Nitriliruptoria</taxon>
        <taxon>Euzebyales</taxon>
    </lineage>
</organism>
<keyword evidence="3" id="KW-1185">Reference proteome</keyword>
<dbReference type="AlphaFoldDB" id="A0A346Y7A0"/>
<geneLocation type="plasmid" evidence="3">
    <name>pedy32-46i</name>
</geneLocation>
<dbReference type="KEGG" id="euz:DVS28_b0607"/>
<name>A0A346Y7A0_9ACTN</name>
<reference evidence="2 3" key="1">
    <citation type="submission" date="2018-09" db="EMBL/GenBank/DDBJ databases">
        <title>Complete genome sequence of Euzebya sp. DY32-46 isolated from seawater of Pacific Ocean.</title>
        <authorList>
            <person name="Xu L."/>
            <person name="Wu Y.-H."/>
            <person name="Xu X.-W."/>
        </authorList>
    </citation>
    <scope>NUCLEOTIDE SEQUENCE [LARGE SCALE GENOMIC DNA]</scope>
    <source>
        <strain evidence="2 3">DY32-46</strain>
        <plasmid evidence="3">pedy32-46i</plasmid>
    </source>
</reference>
<gene>
    <name evidence="2" type="ORF">DVS28_b0607</name>
</gene>
<evidence type="ECO:0000313" key="3">
    <source>
        <dbReference type="Proteomes" id="UP000264006"/>
    </source>
</evidence>
<dbReference type="Proteomes" id="UP000264006">
    <property type="component" value="Plasmid pEDY32-46I"/>
</dbReference>
<sequence>MTTQHTMRPSGGLRGAVPAALGGGHRHLEGPVGPSSIVAVIGTGRPPGRDRSGEAHMAGSVALLADGPSVRGVARLACDGRRTCACVRSVRSLHAHLRALGCRDGVWLVDHALVGSAVVAGLPLPPTGGVLYELAVAGRVAVDCTVADGHLLWQSQGPVNDRRRPVARPVVACHESVLLRAPEPVRRTVAPVGEGVTCGGCLAAVAAVASASPDLVVRLVDGGRCRPLPVDPIGLLAAVVSGG</sequence>
<accession>A0A346Y7A0</accession>
<proteinExistence type="predicted"/>
<protein>
    <submittedName>
        <fullName evidence="2">Uncharacterized protein</fullName>
    </submittedName>
</protein>
<dbReference type="RefSeq" id="WP_114594909.1">
    <property type="nucleotide sequence ID" value="NZ_CP031166.1"/>
</dbReference>
<dbReference type="EMBL" id="CP031166">
    <property type="protein sequence ID" value="AXV10347.1"/>
    <property type="molecule type" value="Genomic_DNA"/>
</dbReference>
<keyword evidence="2" id="KW-0614">Plasmid</keyword>